<dbReference type="CDD" id="cd04301">
    <property type="entry name" value="NAT_SF"/>
    <property type="match status" value="1"/>
</dbReference>
<organism evidence="3 4">
    <name type="scientific">Cellulomonas terrae</name>
    <dbReference type="NCBI Taxonomy" id="311234"/>
    <lineage>
        <taxon>Bacteria</taxon>
        <taxon>Bacillati</taxon>
        <taxon>Actinomycetota</taxon>
        <taxon>Actinomycetes</taxon>
        <taxon>Micrococcales</taxon>
        <taxon>Cellulomonadaceae</taxon>
        <taxon>Cellulomonas</taxon>
    </lineage>
</organism>
<accession>A0A511JJU9</accession>
<feature type="region of interest" description="Disordered" evidence="1">
    <location>
        <begin position="127"/>
        <end position="151"/>
    </location>
</feature>
<comment type="caution">
    <text evidence="3">The sequence shown here is derived from an EMBL/GenBank/DDBJ whole genome shotgun (WGS) entry which is preliminary data.</text>
</comment>
<evidence type="ECO:0000313" key="4">
    <source>
        <dbReference type="Proteomes" id="UP000321049"/>
    </source>
</evidence>
<feature type="domain" description="N-acetyltransferase" evidence="2">
    <location>
        <begin position="29"/>
        <end position="190"/>
    </location>
</feature>
<dbReference type="InterPro" id="IPR016181">
    <property type="entry name" value="Acyl_CoA_acyltransferase"/>
</dbReference>
<dbReference type="OrthoDB" id="4119890at2"/>
<dbReference type="InterPro" id="IPR000182">
    <property type="entry name" value="GNAT_dom"/>
</dbReference>
<evidence type="ECO:0000259" key="2">
    <source>
        <dbReference type="PROSITE" id="PS51186"/>
    </source>
</evidence>
<dbReference type="PROSITE" id="PS51186">
    <property type="entry name" value="GNAT"/>
    <property type="match status" value="1"/>
</dbReference>
<evidence type="ECO:0000313" key="3">
    <source>
        <dbReference type="EMBL" id="GEL98287.1"/>
    </source>
</evidence>
<dbReference type="GO" id="GO:0016747">
    <property type="term" value="F:acyltransferase activity, transferring groups other than amino-acyl groups"/>
    <property type="evidence" value="ECO:0007669"/>
    <property type="project" value="InterPro"/>
</dbReference>
<proteinExistence type="predicted"/>
<sequence length="354" mass="38234">MVDLVHVPADPDHPDAWTVEGTVQVGDAVDLALHGSTDFALDVPTTRATLTEPHREVHRLVALPDGAPRTPASVVGRAMVGLPLVGNAHLAVVYVGVHPDWRRRGIGAALWDAGLEIARAAGRRVVVSDSSYRTEPPPGPDALESPTGSGRIPVDDDATRFALARGFTLEQVVRHSVLDLPASVDHLRADPGSDYRVHLMQDEFPAQWLDGLAVLRTRMSTDAPSAGLELTEDPWDTERVLADGADIRRRGQGFLVAAVEHVPTGVLAGFSEVRYPLDKPAVVHQGDTLVLREHRGHGLGMLAKIAVLDALAEARPDAERIHTWNAQENAHMLAINVALGFRQASVDAEWQRPL</sequence>
<keyword evidence="3" id="KW-0808">Transferase</keyword>
<dbReference type="AlphaFoldDB" id="A0A511JJU9"/>
<reference evidence="3 4" key="1">
    <citation type="submission" date="2019-07" db="EMBL/GenBank/DDBJ databases">
        <title>Whole genome shotgun sequence of Cellulomonas terrae NBRC 100819.</title>
        <authorList>
            <person name="Hosoyama A."/>
            <person name="Uohara A."/>
            <person name="Ohji S."/>
            <person name="Ichikawa N."/>
        </authorList>
    </citation>
    <scope>NUCLEOTIDE SEQUENCE [LARGE SCALE GENOMIC DNA]</scope>
    <source>
        <strain evidence="3 4">NBRC 100819</strain>
    </source>
</reference>
<dbReference type="SUPFAM" id="SSF55729">
    <property type="entry name" value="Acyl-CoA N-acyltransferases (Nat)"/>
    <property type="match status" value="1"/>
</dbReference>
<name>A0A511JJU9_9CELL</name>
<keyword evidence="4" id="KW-1185">Reference proteome</keyword>
<dbReference type="Proteomes" id="UP000321049">
    <property type="component" value="Unassembled WGS sequence"/>
</dbReference>
<protein>
    <submittedName>
        <fullName evidence="3">GNAT family N-acetyltransferase</fullName>
    </submittedName>
</protein>
<dbReference type="EMBL" id="BJWH01000007">
    <property type="protein sequence ID" value="GEL98287.1"/>
    <property type="molecule type" value="Genomic_DNA"/>
</dbReference>
<dbReference type="RefSeq" id="WP_146845812.1">
    <property type="nucleotide sequence ID" value="NZ_BJWH01000007.1"/>
</dbReference>
<evidence type="ECO:0000256" key="1">
    <source>
        <dbReference type="SAM" id="MobiDB-lite"/>
    </source>
</evidence>
<dbReference type="Gene3D" id="3.40.630.30">
    <property type="match status" value="1"/>
</dbReference>
<dbReference type="Pfam" id="PF00583">
    <property type="entry name" value="Acetyltransf_1"/>
    <property type="match status" value="2"/>
</dbReference>
<gene>
    <name evidence="3" type="ORF">CTE05_18340</name>
</gene>